<dbReference type="RefSeq" id="WP_379960370.1">
    <property type="nucleotide sequence ID" value="NZ_JAUYVI010000007.1"/>
</dbReference>
<protein>
    <submittedName>
        <fullName evidence="3">N-formylglutamate amidohydrolase</fullName>
    </submittedName>
</protein>
<sequence length="314" mass="34725">MSNGTALPKSLKSPEAAAPGEEAEGQAAAQAAYEIIRPDRQTTPLVLASPHSGDRYPADFLKMAKLDRATLRLSEDCYVDELIAAGPSYGAPLLKALFPRVYVDANREAFELDPLMFEDRLPDAAITDSPRVAAGLGSIPRLAANDREIYGRKLPFAEAERRIARCYRPYHDALLALMRETRERFGGGLLIDCHSMPSVGGQGERDLGRARVDFVLGDCFGASCADAVTAAAEAHLRKEGANVRRNNPYSGGYVTQHYGRPSEGIHVLQIEINRSIYMDEQTLERLPEFEETQQRLERLIAMLAREAQALIRRR</sequence>
<name>A0ABU0YSM6_9PROT</name>
<dbReference type="InterPro" id="IPR007709">
    <property type="entry name" value="N-FG_amidohydro"/>
</dbReference>
<gene>
    <name evidence="3" type="ORF">Q8A70_23730</name>
</gene>
<feature type="region of interest" description="Disordered" evidence="2">
    <location>
        <begin position="1"/>
        <end position="28"/>
    </location>
</feature>
<keyword evidence="1" id="KW-0175">Coiled coil</keyword>
<evidence type="ECO:0000313" key="4">
    <source>
        <dbReference type="Proteomes" id="UP001230156"/>
    </source>
</evidence>
<evidence type="ECO:0000256" key="1">
    <source>
        <dbReference type="SAM" id="Coils"/>
    </source>
</evidence>
<evidence type="ECO:0000256" key="2">
    <source>
        <dbReference type="SAM" id="MobiDB-lite"/>
    </source>
</evidence>
<keyword evidence="4" id="KW-1185">Reference proteome</keyword>
<dbReference type="EMBL" id="JAUYVI010000007">
    <property type="protein sequence ID" value="MDQ7250719.1"/>
    <property type="molecule type" value="Genomic_DNA"/>
</dbReference>
<dbReference type="SUPFAM" id="SSF53187">
    <property type="entry name" value="Zn-dependent exopeptidases"/>
    <property type="match status" value="1"/>
</dbReference>
<proteinExistence type="predicted"/>
<feature type="compositionally biased region" description="Low complexity" evidence="2">
    <location>
        <begin position="14"/>
        <end position="28"/>
    </location>
</feature>
<dbReference type="Proteomes" id="UP001230156">
    <property type="component" value="Unassembled WGS sequence"/>
</dbReference>
<accession>A0ABU0YSM6</accession>
<dbReference type="Gene3D" id="3.40.630.40">
    <property type="entry name" value="Zn-dependent exopeptidases"/>
    <property type="match status" value="1"/>
</dbReference>
<evidence type="ECO:0000313" key="3">
    <source>
        <dbReference type="EMBL" id="MDQ7250719.1"/>
    </source>
</evidence>
<reference evidence="4" key="1">
    <citation type="submission" date="2023-08" db="EMBL/GenBank/DDBJ databases">
        <title>Rhodospirillaceae gen. nov., a novel taxon isolated from the Yangtze River Yuezi River estuary sludge.</title>
        <authorList>
            <person name="Ruan L."/>
        </authorList>
    </citation>
    <scope>NUCLEOTIDE SEQUENCE [LARGE SCALE GENOMIC DNA]</scope>
    <source>
        <strain evidence="4">R-7</strain>
    </source>
</reference>
<organism evidence="3 4">
    <name type="scientific">Dongia sedimenti</name>
    <dbReference type="NCBI Taxonomy" id="3064282"/>
    <lineage>
        <taxon>Bacteria</taxon>
        <taxon>Pseudomonadati</taxon>
        <taxon>Pseudomonadota</taxon>
        <taxon>Alphaproteobacteria</taxon>
        <taxon>Rhodospirillales</taxon>
        <taxon>Dongiaceae</taxon>
        <taxon>Dongia</taxon>
    </lineage>
</organism>
<feature type="coiled-coil region" evidence="1">
    <location>
        <begin position="286"/>
        <end position="313"/>
    </location>
</feature>
<comment type="caution">
    <text evidence="3">The sequence shown here is derived from an EMBL/GenBank/DDBJ whole genome shotgun (WGS) entry which is preliminary data.</text>
</comment>
<dbReference type="Pfam" id="PF05013">
    <property type="entry name" value="FGase"/>
    <property type="match status" value="1"/>
</dbReference>